<sequence>MDTLPGPSETIVSTAHGIAALSDAAHPVTIAHHSQGAVLTPPSPPRSSSSSASPESSMAASVVGKVHFPLPTLRAPEEETSHGSLTAGYAIVSTALEVAVAPYPHRDGQLALQVGSKITRAEVFAGRELLWSSHKGGDDDDDDSLTHEDQVQQQQQQEPLPAGQDFRLHIESVIYGDESNGARFNENPRGLGVTLTVQFSGERPGLMVSSVALVQMMGSRKLRS</sequence>
<dbReference type="EMBL" id="CM003105">
    <property type="protein sequence ID" value="KUI72506.1"/>
    <property type="molecule type" value="Genomic_DNA"/>
</dbReference>
<proteinExistence type="predicted"/>
<gene>
    <name evidence="2" type="ORF">VM1G_07812</name>
</gene>
<reference evidence="2" key="1">
    <citation type="submission" date="2014-12" db="EMBL/GenBank/DDBJ databases">
        <title>Genome Sequence of Valsa Canker Pathogens Uncovers a Specific Adaption of Colonization on Woody Bark.</title>
        <authorList>
            <person name="Yin Z."/>
            <person name="Liu H."/>
            <person name="Gao X."/>
            <person name="Li Z."/>
            <person name="Song N."/>
            <person name="Ke X."/>
            <person name="Dai Q."/>
            <person name="Wu Y."/>
            <person name="Sun Y."/>
            <person name="Xu J.-R."/>
            <person name="Kang Z.K."/>
            <person name="Wang L."/>
            <person name="Huang L."/>
        </authorList>
    </citation>
    <scope>NUCLEOTIDE SEQUENCE [LARGE SCALE GENOMIC DNA]</scope>
    <source>
        <strain evidence="2">03-8</strain>
    </source>
</reference>
<keyword evidence="3" id="KW-1185">Reference proteome</keyword>
<feature type="region of interest" description="Disordered" evidence="1">
    <location>
        <begin position="35"/>
        <end position="60"/>
    </location>
</feature>
<evidence type="ECO:0000313" key="3">
    <source>
        <dbReference type="Proteomes" id="UP000078559"/>
    </source>
</evidence>
<dbReference type="Proteomes" id="UP000078559">
    <property type="component" value="Chromosome 8"/>
</dbReference>
<dbReference type="OrthoDB" id="5070228at2759"/>
<evidence type="ECO:0000256" key="1">
    <source>
        <dbReference type="SAM" id="MobiDB-lite"/>
    </source>
</evidence>
<protein>
    <submittedName>
        <fullName evidence="2">Uncharacterized protein</fullName>
    </submittedName>
</protein>
<dbReference type="AlphaFoldDB" id="A0A194W7P1"/>
<evidence type="ECO:0000313" key="2">
    <source>
        <dbReference type="EMBL" id="KUI72506.1"/>
    </source>
</evidence>
<organism evidence="2 3">
    <name type="scientific">Cytospora mali</name>
    <name type="common">Apple Valsa canker fungus</name>
    <name type="synonym">Valsa mali</name>
    <dbReference type="NCBI Taxonomy" id="578113"/>
    <lineage>
        <taxon>Eukaryota</taxon>
        <taxon>Fungi</taxon>
        <taxon>Dikarya</taxon>
        <taxon>Ascomycota</taxon>
        <taxon>Pezizomycotina</taxon>
        <taxon>Sordariomycetes</taxon>
        <taxon>Sordariomycetidae</taxon>
        <taxon>Diaporthales</taxon>
        <taxon>Cytosporaceae</taxon>
        <taxon>Cytospora</taxon>
    </lineage>
</organism>
<accession>A0A194W7P1</accession>
<feature type="region of interest" description="Disordered" evidence="1">
    <location>
        <begin position="132"/>
        <end position="163"/>
    </location>
</feature>
<name>A0A194W7P1_CYTMA</name>
<feature type="compositionally biased region" description="Low complexity" evidence="1">
    <location>
        <begin position="46"/>
        <end position="60"/>
    </location>
</feature>